<dbReference type="AlphaFoldDB" id="B4E890"/>
<keyword evidence="2" id="KW-1185">Reference proteome</keyword>
<proteinExistence type="predicted"/>
<dbReference type="KEGG" id="bcj:BCAL1594"/>
<name>B4E890_BURCJ</name>
<dbReference type="HOGENOM" id="CLU_185240_2_0_4"/>
<evidence type="ECO:0000313" key="2">
    <source>
        <dbReference type="Proteomes" id="UP000001035"/>
    </source>
</evidence>
<sequence length="71" mass="7787">MVVNCGANMTGEAVKRKLREQGKTIKEWAQEHGYDYVLVSRVIRGVQKANYGKGHDVAVALGMKKPGEVDA</sequence>
<evidence type="ECO:0000313" key="1">
    <source>
        <dbReference type="EMBL" id="CAR51893.1"/>
    </source>
</evidence>
<reference evidence="1 2" key="1">
    <citation type="journal article" date="2009" name="J. Bacteriol.">
        <title>The genome of Burkholderia cenocepacia J2315, an epidemic pathogen of cystic fibrosis patients.</title>
        <authorList>
            <person name="Holden M.T."/>
            <person name="Seth-Smith H.M."/>
            <person name="Crossman L.C."/>
            <person name="Sebaihia M."/>
            <person name="Bentley S.D."/>
            <person name="Cerdeno-Tarraga A.M."/>
            <person name="Thomson N.R."/>
            <person name="Bason N."/>
            <person name="Quail M.A."/>
            <person name="Sharp S."/>
            <person name="Cherevach I."/>
            <person name="Churcher C."/>
            <person name="Goodhead I."/>
            <person name="Hauser H."/>
            <person name="Holroyd N."/>
            <person name="Mungall K."/>
            <person name="Scott P."/>
            <person name="Walker D."/>
            <person name="White B."/>
            <person name="Rose H."/>
            <person name="Iversen P."/>
            <person name="Mil-Homens D."/>
            <person name="Rocha E.P."/>
            <person name="Fialho A.M."/>
            <person name="Baldwin A."/>
            <person name="Dowson C."/>
            <person name="Barrell B.G."/>
            <person name="Govan J.R."/>
            <person name="Vandamme P."/>
            <person name="Hart C.A."/>
            <person name="Mahenthiralingam E."/>
            <person name="Parkhill J."/>
        </authorList>
    </citation>
    <scope>NUCLEOTIDE SEQUENCE [LARGE SCALE GENOMIC DNA]</scope>
    <source>
        <strain evidence="2">ATCC BAA-245 / DSM 16553 / LMG 16656 / NCTC 13227 / J2315 / CF5610</strain>
    </source>
</reference>
<dbReference type="EMBL" id="AM747720">
    <property type="protein sequence ID" value="CAR51893.1"/>
    <property type="molecule type" value="Genomic_DNA"/>
</dbReference>
<dbReference type="Proteomes" id="UP000001035">
    <property type="component" value="Chromosome 1"/>
</dbReference>
<organism evidence="1 2">
    <name type="scientific">Burkholderia cenocepacia (strain ATCC BAA-245 / DSM 16553 / LMG 16656 / NCTC 13227 / J2315 / CF5610)</name>
    <name type="common">Burkholderia cepacia (strain J2315)</name>
    <dbReference type="NCBI Taxonomy" id="216591"/>
    <lineage>
        <taxon>Bacteria</taxon>
        <taxon>Pseudomonadati</taxon>
        <taxon>Pseudomonadota</taxon>
        <taxon>Betaproteobacteria</taxon>
        <taxon>Burkholderiales</taxon>
        <taxon>Burkholderiaceae</taxon>
        <taxon>Burkholderia</taxon>
        <taxon>Burkholderia cepacia complex</taxon>
    </lineage>
</organism>
<dbReference type="eggNOG" id="ENOG50314VR">
    <property type="taxonomic scope" value="Bacteria"/>
</dbReference>
<gene>
    <name evidence="1" type="ORF">BCAL1594</name>
</gene>
<dbReference type="NCBIfam" id="TIGR04111">
    <property type="entry name" value="BcepMu_gp16"/>
    <property type="match status" value="1"/>
</dbReference>
<accession>B4E890</accession>
<protein>
    <submittedName>
        <fullName evidence="1">Hypothetical phage protein</fullName>
    </submittedName>
</protein>
<dbReference type="InterPro" id="IPR026365">
    <property type="entry name" value="BcepMu_gp16"/>
</dbReference>